<organism evidence="14 15">
    <name type="scientific">Aplysia californica</name>
    <name type="common">California sea hare</name>
    <dbReference type="NCBI Taxonomy" id="6500"/>
    <lineage>
        <taxon>Eukaryota</taxon>
        <taxon>Metazoa</taxon>
        <taxon>Spiralia</taxon>
        <taxon>Lophotrochozoa</taxon>
        <taxon>Mollusca</taxon>
        <taxon>Gastropoda</taxon>
        <taxon>Heterobranchia</taxon>
        <taxon>Euthyneura</taxon>
        <taxon>Tectipleura</taxon>
        <taxon>Aplysiida</taxon>
        <taxon>Aplysioidea</taxon>
        <taxon>Aplysiidae</taxon>
        <taxon>Aplysia</taxon>
    </lineage>
</organism>
<evidence type="ECO:0000313" key="14">
    <source>
        <dbReference type="Proteomes" id="UP000694888"/>
    </source>
</evidence>
<feature type="active site" description="Charge relay system" evidence="10">
    <location>
        <position position="203"/>
    </location>
</feature>
<feature type="active site" description="Charge relay system" evidence="10">
    <location>
        <position position="429"/>
    </location>
</feature>
<keyword evidence="9" id="KW-0325">Glycoprotein</keyword>
<dbReference type="Gene3D" id="3.40.50.200">
    <property type="entry name" value="Peptidase S8/S53 domain"/>
    <property type="match status" value="1"/>
</dbReference>
<dbReference type="Gene3D" id="3.30.70.850">
    <property type="entry name" value="Peptidase S8, pro-domain"/>
    <property type="match status" value="1"/>
</dbReference>
<dbReference type="InterPro" id="IPR008979">
    <property type="entry name" value="Galactose-bd-like_sf"/>
</dbReference>
<comment type="similarity">
    <text evidence="1">Belongs to the peptidase S8 family. Furin subfamily.</text>
</comment>
<evidence type="ECO:0000259" key="13">
    <source>
        <dbReference type="PROSITE" id="PS51829"/>
    </source>
</evidence>
<dbReference type="Proteomes" id="UP000694888">
    <property type="component" value="Unplaced"/>
</dbReference>
<feature type="signal peptide" evidence="12">
    <location>
        <begin position="1"/>
        <end position="28"/>
    </location>
</feature>
<dbReference type="GeneID" id="101847900"/>
<feature type="region of interest" description="Disordered" evidence="11">
    <location>
        <begin position="211"/>
        <end position="241"/>
    </location>
</feature>
<keyword evidence="6 10" id="KW-0720">Serine protease</keyword>
<evidence type="ECO:0000313" key="15">
    <source>
        <dbReference type="RefSeq" id="XP_005107019.1"/>
    </source>
</evidence>
<keyword evidence="4 12" id="KW-0732">Signal</keyword>
<evidence type="ECO:0000256" key="2">
    <source>
        <dbReference type="ARBA" id="ARBA00022670"/>
    </source>
</evidence>
<dbReference type="PANTHER" id="PTHR42884">
    <property type="entry name" value="PROPROTEIN CONVERTASE SUBTILISIN/KEXIN-RELATED"/>
    <property type="match status" value="1"/>
</dbReference>
<dbReference type="PANTHER" id="PTHR42884:SF23">
    <property type="entry name" value="FURIN-LIKE PROTEASE 2"/>
    <property type="match status" value="1"/>
</dbReference>
<sequence>MFKGQLQVSWPLCLFALLCIGNFVSTRAAENYGHYLNQFAIRLKSGNLETAQKIAREHGLIVKRELPNINIFLLEHPKVHYRAKRSAENELKFLQNDERVAHAQQEVVLHRVKRRNVIYDKQLELPIRSIEDDSLYTRVEPSNLATRDNIYGVSVKFEDPKFKDMWYLVNRGQSGGEKGLDMNVAVVWQNGFTGKGVVVCILDDGIDHTHPDLSENYDPEASTDLNDKRDPLEDPMPDTSNIDNSHGTHCAGEVAAAANNDVCGVGVAYNAKIGGVRILDGPVTDALEAEALTFNNKYIDIYSSSWGPNDDGATMEGPRLLALEALRKGVTEGRAGLGSIFVWATGNGGMNEDDCSADGYVSRPETLSVGSVNDWGRSPFFMENCSSTLAVVPSGGEDYIDQERETGVKLKVVTTDMNGGCIENFQGTSSAAPLAAGCLANVLQANPLLSWRDVQHLVVRGSRIPSADSSWTINGAGHHVSHRFGFGLFDCGKMVELAQSWENFPQQRVCNTTRKNYQILKSGGKIVDSMEINGCYGHESQSIDRLEHVQVHVKMSTVIRGDTEIVLTSPAGTRSVLLSPRGNDNHHGEWEFTFMTVHSWDESPKGTWTLTVHHRPGSVKPRKNTDEENFKDDLHKLTEMLDMDTSPPGYIKEWSLVLYGTHGTRHQRAHLEASREQNAFSPSEKVVLEIKKKEVELSKRVQVKRAEISGLKNSEMEKVDDKTERDELIRTLWNTLHRHGGKYVKKRVLKTSIGTGKFVKKKNLDNIEDLDKLVDYVTSMLENAIQERGEK</sequence>
<dbReference type="InterPro" id="IPR023827">
    <property type="entry name" value="Peptidase_S8_Asp-AS"/>
</dbReference>
<dbReference type="PROSITE" id="PS00137">
    <property type="entry name" value="SUBTILASE_HIS"/>
    <property type="match status" value="1"/>
</dbReference>
<dbReference type="InterPro" id="IPR032815">
    <property type="entry name" value="S8_pro-domain"/>
</dbReference>
<feature type="active site" description="Charge relay system" evidence="10">
    <location>
        <position position="246"/>
    </location>
</feature>
<evidence type="ECO:0000256" key="7">
    <source>
        <dbReference type="ARBA" id="ARBA00023145"/>
    </source>
</evidence>
<reference evidence="15" key="1">
    <citation type="submission" date="2025-08" db="UniProtKB">
        <authorList>
            <consortium name="RefSeq"/>
        </authorList>
    </citation>
    <scope>IDENTIFICATION</scope>
</reference>
<accession>A0ABM0K287</accession>
<gene>
    <name evidence="15" type="primary">LOC101847900</name>
</gene>
<dbReference type="PROSITE" id="PS51892">
    <property type="entry name" value="SUBTILASE"/>
    <property type="match status" value="1"/>
</dbReference>
<keyword evidence="3" id="KW-0165">Cleavage on pair of basic residues</keyword>
<feature type="chain" id="PRO_5047315135" evidence="12">
    <location>
        <begin position="29"/>
        <end position="791"/>
    </location>
</feature>
<dbReference type="InterPro" id="IPR038466">
    <property type="entry name" value="S8_pro-domain_sf"/>
</dbReference>
<dbReference type="Pfam" id="PF16470">
    <property type="entry name" value="S8_pro-domain"/>
    <property type="match status" value="1"/>
</dbReference>
<dbReference type="Pfam" id="PF01483">
    <property type="entry name" value="P_proprotein"/>
    <property type="match status" value="1"/>
</dbReference>
<name>A0ABM0K287_APLCA</name>
<keyword evidence="2 10" id="KW-0645">Protease</keyword>
<evidence type="ECO:0000256" key="4">
    <source>
        <dbReference type="ARBA" id="ARBA00022729"/>
    </source>
</evidence>
<evidence type="ECO:0000256" key="12">
    <source>
        <dbReference type="SAM" id="SignalP"/>
    </source>
</evidence>
<dbReference type="PROSITE" id="PS00136">
    <property type="entry name" value="SUBTILASE_ASP"/>
    <property type="match status" value="1"/>
</dbReference>
<keyword evidence="5 10" id="KW-0378">Hydrolase</keyword>
<dbReference type="PRINTS" id="PR00723">
    <property type="entry name" value="SUBTILISIN"/>
</dbReference>
<keyword evidence="7" id="KW-0865">Zymogen</keyword>
<dbReference type="InterPro" id="IPR023828">
    <property type="entry name" value="Peptidase_S8_Ser-AS"/>
</dbReference>
<dbReference type="SUPFAM" id="SSF52743">
    <property type="entry name" value="Subtilisin-like"/>
    <property type="match status" value="1"/>
</dbReference>
<evidence type="ECO:0000256" key="11">
    <source>
        <dbReference type="SAM" id="MobiDB-lite"/>
    </source>
</evidence>
<dbReference type="SUPFAM" id="SSF49785">
    <property type="entry name" value="Galactose-binding domain-like"/>
    <property type="match status" value="1"/>
</dbReference>
<keyword evidence="14" id="KW-1185">Reference proteome</keyword>
<feature type="domain" description="P/Homo B" evidence="13">
    <location>
        <begin position="503"/>
        <end position="664"/>
    </location>
</feature>
<dbReference type="RefSeq" id="XP_005107019.1">
    <property type="nucleotide sequence ID" value="XM_005106962.3"/>
</dbReference>
<dbReference type="InterPro" id="IPR015500">
    <property type="entry name" value="Peptidase_S8_subtilisin-rel"/>
</dbReference>
<dbReference type="InterPro" id="IPR034182">
    <property type="entry name" value="Kexin/furin"/>
</dbReference>
<dbReference type="CDD" id="cd04059">
    <property type="entry name" value="Peptidases_S8_Protein_convertases_Kexins_Furin-like"/>
    <property type="match status" value="1"/>
</dbReference>
<evidence type="ECO:0000256" key="9">
    <source>
        <dbReference type="ARBA" id="ARBA00023180"/>
    </source>
</evidence>
<evidence type="ECO:0000256" key="8">
    <source>
        <dbReference type="ARBA" id="ARBA00023157"/>
    </source>
</evidence>
<dbReference type="Gene3D" id="2.60.120.260">
    <property type="entry name" value="Galactose-binding domain-like"/>
    <property type="match status" value="1"/>
</dbReference>
<dbReference type="SUPFAM" id="SSF54897">
    <property type="entry name" value="Protease propeptides/inhibitors"/>
    <property type="match status" value="1"/>
</dbReference>
<protein>
    <submittedName>
        <fullName evidence="15">PC3-like endoprotease variant B</fullName>
    </submittedName>
</protein>
<evidence type="ECO:0000256" key="3">
    <source>
        <dbReference type="ARBA" id="ARBA00022685"/>
    </source>
</evidence>
<evidence type="ECO:0000256" key="5">
    <source>
        <dbReference type="ARBA" id="ARBA00022801"/>
    </source>
</evidence>
<dbReference type="InterPro" id="IPR000209">
    <property type="entry name" value="Peptidase_S8/S53_dom"/>
</dbReference>
<dbReference type="InterPro" id="IPR002884">
    <property type="entry name" value="P_dom"/>
</dbReference>
<dbReference type="InterPro" id="IPR022398">
    <property type="entry name" value="Peptidase_S8_His-AS"/>
</dbReference>
<evidence type="ECO:0000256" key="10">
    <source>
        <dbReference type="PROSITE-ProRule" id="PRU01240"/>
    </source>
</evidence>
<dbReference type="PROSITE" id="PS00138">
    <property type="entry name" value="SUBTILASE_SER"/>
    <property type="match status" value="1"/>
</dbReference>
<dbReference type="PROSITE" id="PS51829">
    <property type="entry name" value="P_HOMO_B"/>
    <property type="match status" value="1"/>
</dbReference>
<dbReference type="InterPro" id="IPR036852">
    <property type="entry name" value="Peptidase_S8/S53_dom_sf"/>
</dbReference>
<evidence type="ECO:0000256" key="1">
    <source>
        <dbReference type="ARBA" id="ARBA00005325"/>
    </source>
</evidence>
<dbReference type="Pfam" id="PF00082">
    <property type="entry name" value="Peptidase_S8"/>
    <property type="match status" value="1"/>
</dbReference>
<proteinExistence type="inferred from homology"/>
<evidence type="ECO:0000256" key="6">
    <source>
        <dbReference type="ARBA" id="ARBA00022825"/>
    </source>
</evidence>
<keyword evidence="8" id="KW-1015">Disulfide bond</keyword>